<sequence>MTNLPPKECPLCINTLNNNEYDFYPCPCGYQICAFCFERLMDDETQRKCPYCRRPYDEDARDRKGPQFKPTQNASTHTTVVSYFISPKIVQVVGLPEKLLISNVLRQDKYFGQYGPIQKISIDSNSTAPSSKTILPNTTKPVFIKFTNPNDAKACILALDGFKLNYEGMIYPIQVSLAVVEQCPKLQNGKTCTQRTCLKRHRQQRDSDISISASEIDSKDPGLKSKINPSRPSNYELFPKRTNSITVFPPLRLAPPVYFPFIHTQIYSQNPPNLYDLFMYPDVIPPAKFPVASSETVPLSYTLNLDQ</sequence>
<keyword evidence="1" id="KW-0863">Zinc-finger</keyword>
<accession>A0ABR2KFC4</accession>
<keyword evidence="1" id="KW-0479">Metal-binding</keyword>
<dbReference type="InterPro" id="IPR001841">
    <property type="entry name" value="Znf_RING"/>
</dbReference>
<dbReference type="PANTHER" id="PTHR12603">
    <property type="entry name" value="CCR4-NOT TRANSCRIPTION COMPLEX RELATED"/>
    <property type="match status" value="1"/>
</dbReference>
<dbReference type="InterPro" id="IPR012677">
    <property type="entry name" value="Nucleotide-bd_a/b_plait_sf"/>
</dbReference>
<name>A0ABR2KFC4_9EUKA</name>
<dbReference type="SUPFAM" id="SSF54928">
    <property type="entry name" value="RNA-binding domain, RBD"/>
    <property type="match status" value="1"/>
</dbReference>
<keyword evidence="1" id="KW-0862">Zinc</keyword>
<dbReference type="CDD" id="cd16618">
    <property type="entry name" value="mRING-HC-C4C4_CNOT4"/>
    <property type="match status" value="1"/>
</dbReference>
<dbReference type="Pfam" id="PF14570">
    <property type="entry name" value="zf-RING_4"/>
    <property type="match status" value="1"/>
</dbReference>
<reference evidence="3 4" key="1">
    <citation type="submission" date="2024-04" db="EMBL/GenBank/DDBJ databases">
        <title>Tritrichomonas musculus Genome.</title>
        <authorList>
            <person name="Alves-Ferreira E."/>
            <person name="Grigg M."/>
            <person name="Lorenzi H."/>
            <person name="Galac M."/>
        </authorList>
    </citation>
    <scope>NUCLEOTIDE SEQUENCE [LARGE SCALE GENOMIC DNA]</scope>
    <source>
        <strain evidence="3 4">EAF2021</strain>
    </source>
</reference>
<dbReference type="PROSITE" id="PS50089">
    <property type="entry name" value="ZF_RING_2"/>
    <property type="match status" value="1"/>
</dbReference>
<evidence type="ECO:0000256" key="1">
    <source>
        <dbReference type="PROSITE-ProRule" id="PRU00175"/>
    </source>
</evidence>
<gene>
    <name evidence="3" type="ORF">M9Y10_034564</name>
</gene>
<comment type="caution">
    <text evidence="3">The sequence shown here is derived from an EMBL/GenBank/DDBJ whole genome shotgun (WGS) entry which is preliminary data.</text>
</comment>
<dbReference type="PANTHER" id="PTHR12603:SF0">
    <property type="entry name" value="CCR4-NOT TRANSCRIPTION COMPLEX SUBUNIT 4"/>
    <property type="match status" value="1"/>
</dbReference>
<dbReference type="InterPro" id="IPR013083">
    <property type="entry name" value="Znf_RING/FYVE/PHD"/>
</dbReference>
<evidence type="ECO:0000313" key="3">
    <source>
        <dbReference type="EMBL" id="KAK8889810.1"/>
    </source>
</evidence>
<dbReference type="EMBL" id="JAPFFF010000005">
    <property type="protein sequence ID" value="KAK8889810.1"/>
    <property type="molecule type" value="Genomic_DNA"/>
</dbReference>
<organism evidence="3 4">
    <name type="scientific">Tritrichomonas musculus</name>
    <dbReference type="NCBI Taxonomy" id="1915356"/>
    <lineage>
        <taxon>Eukaryota</taxon>
        <taxon>Metamonada</taxon>
        <taxon>Parabasalia</taxon>
        <taxon>Tritrichomonadida</taxon>
        <taxon>Tritrichomonadidae</taxon>
        <taxon>Tritrichomonas</taxon>
    </lineage>
</organism>
<proteinExistence type="predicted"/>
<keyword evidence="4" id="KW-1185">Reference proteome</keyword>
<dbReference type="SUPFAM" id="SSF57850">
    <property type="entry name" value="RING/U-box"/>
    <property type="match status" value="1"/>
</dbReference>
<dbReference type="Gene3D" id="3.30.70.330">
    <property type="match status" value="1"/>
</dbReference>
<evidence type="ECO:0000313" key="4">
    <source>
        <dbReference type="Proteomes" id="UP001470230"/>
    </source>
</evidence>
<dbReference type="Gene3D" id="3.30.40.10">
    <property type="entry name" value="Zinc/RING finger domain, C3HC4 (zinc finger)"/>
    <property type="match status" value="1"/>
</dbReference>
<protein>
    <recommendedName>
        <fullName evidence="2">RING-type domain-containing protein</fullName>
    </recommendedName>
</protein>
<dbReference type="InterPro" id="IPR039515">
    <property type="entry name" value="NOT4_mRING-HC-C4C4"/>
</dbReference>
<dbReference type="Proteomes" id="UP001470230">
    <property type="component" value="Unassembled WGS sequence"/>
</dbReference>
<feature type="domain" description="RING-type" evidence="2">
    <location>
        <begin position="9"/>
        <end position="53"/>
    </location>
</feature>
<dbReference type="InterPro" id="IPR035979">
    <property type="entry name" value="RBD_domain_sf"/>
</dbReference>
<dbReference type="InterPro" id="IPR039780">
    <property type="entry name" value="Mot2"/>
</dbReference>
<evidence type="ECO:0000259" key="2">
    <source>
        <dbReference type="PROSITE" id="PS50089"/>
    </source>
</evidence>